<feature type="domain" description="Membrane insertase YidC/Oxa/ALB C-terminal" evidence="7">
    <location>
        <begin position="33"/>
        <end position="219"/>
    </location>
</feature>
<keyword evidence="3 6" id="KW-1133">Transmembrane helix</keyword>
<evidence type="ECO:0000256" key="5">
    <source>
        <dbReference type="RuleBase" id="RU003945"/>
    </source>
</evidence>
<evidence type="ECO:0000256" key="3">
    <source>
        <dbReference type="ARBA" id="ARBA00022989"/>
    </source>
</evidence>
<feature type="transmembrane region" description="Helical" evidence="6">
    <location>
        <begin position="101"/>
        <end position="122"/>
    </location>
</feature>
<dbReference type="GO" id="GO:0032977">
    <property type="term" value="F:membrane insertase activity"/>
    <property type="evidence" value="ECO:0007669"/>
    <property type="project" value="InterPro"/>
</dbReference>
<sequence>MHLLVEIWNNFLYIPLLNALIWFYNDWGKENMGYAVILLTIALRVVLLPLSIVSERNKLRYKTLDKKIVEAEKAYKKDRVLLKEKIRELLKQYKISPWAKTLVLGIQALVLVLLYQVFIHSITYTRLNVLYPFVDRPEIIYTNFYGFELGVRNLWWAVVVGAVLFIEIYLDQRRRKSQVTKNEQVYAILFPIMSVLALYALPMVKSLFILTTLAFSYMLSMFRVVFYPEEKEEH</sequence>
<dbReference type="InterPro" id="IPR001708">
    <property type="entry name" value="YidC/ALB3/OXA1/COX18"/>
</dbReference>
<evidence type="ECO:0000256" key="2">
    <source>
        <dbReference type="ARBA" id="ARBA00022692"/>
    </source>
</evidence>
<dbReference type="Proteomes" id="UP000034299">
    <property type="component" value="Unassembled WGS sequence"/>
</dbReference>
<keyword evidence="2 5" id="KW-0812">Transmembrane</keyword>
<feature type="transmembrane region" description="Helical" evidence="6">
    <location>
        <begin position="7"/>
        <end position="25"/>
    </location>
</feature>
<name>A0A0G0WMC8_9BACT</name>
<feature type="transmembrane region" description="Helical" evidence="6">
    <location>
        <begin position="154"/>
        <end position="172"/>
    </location>
</feature>
<evidence type="ECO:0000313" key="9">
    <source>
        <dbReference type="Proteomes" id="UP000034299"/>
    </source>
</evidence>
<gene>
    <name evidence="8" type="ORF">UU69_C0010G0007</name>
</gene>
<dbReference type="PANTHER" id="PTHR12428:SF65">
    <property type="entry name" value="CYTOCHROME C OXIDASE ASSEMBLY PROTEIN COX18, MITOCHONDRIAL"/>
    <property type="match status" value="1"/>
</dbReference>
<reference evidence="8 9" key="1">
    <citation type="journal article" date="2015" name="Nature">
        <title>rRNA introns, odd ribosomes, and small enigmatic genomes across a large radiation of phyla.</title>
        <authorList>
            <person name="Brown C.T."/>
            <person name="Hug L.A."/>
            <person name="Thomas B.C."/>
            <person name="Sharon I."/>
            <person name="Castelle C.J."/>
            <person name="Singh A."/>
            <person name="Wilkins M.J."/>
            <person name="Williams K.H."/>
            <person name="Banfield J.F."/>
        </authorList>
    </citation>
    <scope>NUCLEOTIDE SEQUENCE [LARGE SCALE GENOMIC DNA]</scope>
</reference>
<comment type="subcellular location">
    <subcellularLocation>
        <location evidence="1 5">Membrane</location>
        <topology evidence="1 5">Multi-pass membrane protein</topology>
    </subcellularLocation>
</comment>
<dbReference type="AlphaFoldDB" id="A0A0G0WMC8"/>
<evidence type="ECO:0000256" key="1">
    <source>
        <dbReference type="ARBA" id="ARBA00004141"/>
    </source>
</evidence>
<dbReference type="Pfam" id="PF02096">
    <property type="entry name" value="60KD_IMP"/>
    <property type="match status" value="1"/>
</dbReference>
<protein>
    <submittedName>
        <fullName evidence="8">Membrane protein insertase YidC</fullName>
    </submittedName>
</protein>
<feature type="transmembrane region" description="Helical" evidence="6">
    <location>
        <begin position="207"/>
        <end position="226"/>
    </location>
</feature>
<feature type="transmembrane region" description="Helical" evidence="6">
    <location>
        <begin position="184"/>
        <end position="201"/>
    </location>
</feature>
<keyword evidence="4 6" id="KW-0472">Membrane</keyword>
<dbReference type="GO" id="GO:0051205">
    <property type="term" value="P:protein insertion into membrane"/>
    <property type="evidence" value="ECO:0007669"/>
    <property type="project" value="TreeGrafter"/>
</dbReference>
<dbReference type="EMBL" id="LCBP01000010">
    <property type="protein sequence ID" value="KKS13232.1"/>
    <property type="molecule type" value="Genomic_DNA"/>
</dbReference>
<comment type="caution">
    <text evidence="8">The sequence shown here is derived from an EMBL/GenBank/DDBJ whole genome shotgun (WGS) entry which is preliminary data.</text>
</comment>
<organism evidence="8 9">
    <name type="scientific">Candidatus Magasanikbacteria bacterium GW2011_GWA2_41_55</name>
    <dbReference type="NCBI Taxonomy" id="1619038"/>
    <lineage>
        <taxon>Bacteria</taxon>
        <taxon>Candidatus Magasanikiibacteriota</taxon>
    </lineage>
</organism>
<accession>A0A0G0WMC8</accession>
<evidence type="ECO:0000256" key="4">
    <source>
        <dbReference type="ARBA" id="ARBA00023136"/>
    </source>
</evidence>
<dbReference type="GO" id="GO:0005886">
    <property type="term" value="C:plasma membrane"/>
    <property type="evidence" value="ECO:0007669"/>
    <property type="project" value="TreeGrafter"/>
</dbReference>
<proteinExistence type="inferred from homology"/>
<dbReference type="PANTHER" id="PTHR12428">
    <property type="entry name" value="OXA1"/>
    <property type="match status" value="1"/>
</dbReference>
<evidence type="ECO:0000313" key="8">
    <source>
        <dbReference type="EMBL" id="KKS13232.1"/>
    </source>
</evidence>
<comment type="similarity">
    <text evidence="5">Belongs to the OXA1/ALB3/YidC family.</text>
</comment>
<evidence type="ECO:0000259" key="7">
    <source>
        <dbReference type="Pfam" id="PF02096"/>
    </source>
</evidence>
<dbReference type="InterPro" id="IPR028055">
    <property type="entry name" value="YidC/Oxa/ALB_C"/>
</dbReference>
<feature type="transmembrane region" description="Helical" evidence="6">
    <location>
        <begin position="31"/>
        <end position="53"/>
    </location>
</feature>
<evidence type="ECO:0000256" key="6">
    <source>
        <dbReference type="SAM" id="Phobius"/>
    </source>
</evidence>